<dbReference type="Gene3D" id="3.40.50.720">
    <property type="entry name" value="NAD(P)-binding Rossmann-like Domain"/>
    <property type="match status" value="1"/>
</dbReference>
<dbReference type="InterPro" id="IPR020904">
    <property type="entry name" value="Sc_DH/Rdtase_CS"/>
</dbReference>
<evidence type="ECO:0000313" key="5">
    <source>
        <dbReference type="Proteomes" id="UP000078396"/>
    </source>
</evidence>
<dbReference type="InterPro" id="IPR036291">
    <property type="entry name" value="NAD(P)-bd_dom_sf"/>
</dbReference>
<dbReference type="CDD" id="cd05233">
    <property type="entry name" value="SDR_c"/>
    <property type="match status" value="1"/>
</dbReference>
<keyword evidence="2" id="KW-0560">Oxidoreductase</keyword>
<evidence type="ECO:0000256" key="3">
    <source>
        <dbReference type="ARBA" id="ARBA00023027"/>
    </source>
</evidence>
<dbReference type="PRINTS" id="PR00081">
    <property type="entry name" value="GDHRDH"/>
</dbReference>
<reference evidence="4 5" key="1">
    <citation type="submission" date="2016-04" db="EMBL/GenBank/DDBJ databases">
        <title>Draft Genome Sequences of Staphylococcus capitis Strain H36, S. capitis Strain H65, S. cohnii Strain H62, S. hominis Strain H69, Mycobacterium iranicum Strain H39, Plantibacter sp. Strain H53, Pseudomonas oryzihabitans Strain H72, and Microbacterium sp. Strain H83, isolated from residential settings.</title>
        <authorList>
            <person name="Lymperopoulou D."/>
            <person name="Adams R.I."/>
            <person name="Lindow S."/>
            <person name="Coil D.A."/>
            <person name="Jospin G."/>
            <person name="Eisen J.A."/>
        </authorList>
    </citation>
    <scope>NUCLEOTIDE SEQUENCE [LARGE SCALE GENOMIC DNA]</scope>
    <source>
        <strain evidence="4 5">H39</strain>
    </source>
</reference>
<dbReference type="NCBIfam" id="TIGR03971">
    <property type="entry name" value="SDR_subfam_1"/>
    <property type="match status" value="1"/>
</dbReference>
<name>A0A178LYQ0_MYCIR</name>
<dbReference type="PRINTS" id="PR00080">
    <property type="entry name" value="SDRFAMILY"/>
</dbReference>
<dbReference type="OrthoDB" id="5173603at2"/>
<accession>A0A178LYQ0</accession>
<dbReference type="eggNOG" id="COG1028">
    <property type="taxonomic scope" value="Bacteria"/>
</dbReference>
<dbReference type="PANTHER" id="PTHR24321">
    <property type="entry name" value="DEHYDROGENASES, SHORT CHAIN"/>
    <property type="match status" value="1"/>
</dbReference>
<sequence>MTGERPQGLFEGKVVLVTGAARGQGRAHAVRFAEEGADVIAYDLCDQLDSVAYPMATPEDLDETARLVEKTGRRILAERGDVRDRARLAEVLAKGVEAFGRLDYVLANAGILPAAGEEGRDISAFTDAVGVMLNGVYFTIDAALPALLRNAEGGAIVITSSAAGFTSVSTEFGTMNHGAAGYTAAKHGVVGLMRHFARSLAEKNIRVNSVHPGGVATQMVLNQAMADWVGQYPSFSAAQQPLLRLPMMEPRDVSDAMVYLCGPAGRYVTGVALPLDAGQTLK</sequence>
<dbReference type="Pfam" id="PF13561">
    <property type="entry name" value="adh_short_C2"/>
    <property type="match status" value="1"/>
</dbReference>
<dbReference type="InterPro" id="IPR023985">
    <property type="entry name" value="SDR_subfam_1"/>
</dbReference>
<dbReference type="NCBIfam" id="NF009467">
    <property type="entry name" value="PRK12826.1-3"/>
    <property type="match status" value="1"/>
</dbReference>
<dbReference type="Proteomes" id="UP000078396">
    <property type="component" value="Unassembled WGS sequence"/>
</dbReference>
<evidence type="ECO:0000256" key="2">
    <source>
        <dbReference type="ARBA" id="ARBA00023002"/>
    </source>
</evidence>
<keyword evidence="3" id="KW-0520">NAD</keyword>
<dbReference type="InterPro" id="IPR002347">
    <property type="entry name" value="SDR_fam"/>
</dbReference>
<comment type="similarity">
    <text evidence="1">Belongs to the short-chain dehydrogenases/reductases (SDR) family.</text>
</comment>
<dbReference type="SUPFAM" id="SSF51735">
    <property type="entry name" value="NAD(P)-binding Rossmann-fold domains"/>
    <property type="match status" value="1"/>
</dbReference>
<dbReference type="RefSeq" id="WP_064281039.1">
    <property type="nucleotide sequence ID" value="NZ_LWCS01000016.1"/>
</dbReference>
<dbReference type="PROSITE" id="PS00061">
    <property type="entry name" value="ADH_SHORT"/>
    <property type="match status" value="1"/>
</dbReference>
<dbReference type="FunFam" id="3.40.50.720:FF:000084">
    <property type="entry name" value="Short-chain dehydrogenase reductase"/>
    <property type="match status" value="1"/>
</dbReference>
<gene>
    <name evidence="4" type="ORF">A4X20_16785</name>
</gene>
<dbReference type="PANTHER" id="PTHR24321:SF8">
    <property type="entry name" value="ESTRADIOL 17-BETA-DEHYDROGENASE 8-RELATED"/>
    <property type="match status" value="1"/>
</dbReference>
<comment type="caution">
    <text evidence="4">The sequence shown here is derived from an EMBL/GenBank/DDBJ whole genome shotgun (WGS) entry which is preliminary data.</text>
</comment>
<organism evidence="4 5">
    <name type="scientific">Mycolicibacterium iranicum</name>
    <name type="common">Mycobacterium iranicum</name>
    <dbReference type="NCBI Taxonomy" id="912594"/>
    <lineage>
        <taxon>Bacteria</taxon>
        <taxon>Bacillati</taxon>
        <taxon>Actinomycetota</taxon>
        <taxon>Actinomycetes</taxon>
        <taxon>Mycobacteriales</taxon>
        <taxon>Mycobacteriaceae</taxon>
        <taxon>Mycolicibacterium</taxon>
    </lineage>
</organism>
<dbReference type="GO" id="GO:0016491">
    <property type="term" value="F:oxidoreductase activity"/>
    <property type="evidence" value="ECO:0007669"/>
    <property type="project" value="UniProtKB-KW"/>
</dbReference>
<dbReference type="EMBL" id="LWCS01000016">
    <property type="protein sequence ID" value="OAN39656.1"/>
    <property type="molecule type" value="Genomic_DNA"/>
</dbReference>
<evidence type="ECO:0000313" key="4">
    <source>
        <dbReference type="EMBL" id="OAN39656.1"/>
    </source>
</evidence>
<dbReference type="STRING" id="912594.AWC12_21820"/>
<proteinExistence type="inferred from homology"/>
<protein>
    <submittedName>
        <fullName evidence="4">3-ketoacyl-ACP reductase</fullName>
    </submittedName>
</protein>
<dbReference type="AlphaFoldDB" id="A0A178LYQ0"/>
<evidence type="ECO:0000256" key="1">
    <source>
        <dbReference type="ARBA" id="ARBA00006484"/>
    </source>
</evidence>